<evidence type="ECO:0000313" key="3">
    <source>
        <dbReference type="Proteomes" id="UP001524642"/>
    </source>
</evidence>
<evidence type="ECO:0000313" key="2">
    <source>
        <dbReference type="EMBL" id="MCR0981281.1"/>
    </source>
</evidence>
<gene>
    <name evidence="2" type="ORF">NRP21_04360</name>
</gene>
<proteinExistence type="predicted"/>
<dbReference type="EMBL" id="JANJOU010000002">
    <property type="protein sequence ID" value="MCR0981281.1"/>
    <property type="molecule type" value="Genomic_DNA"/>
</dbReference>
<keyword evidence="2" id="KW-0282">Flagellum</keyword>
<dbReference type="InterPro" id="IPR019704">
    <property type="entry name" value="Flagellar_assmbl_FliX_class2"/>
</dbReference>
<organism evidence="2 3">
    <name type="scientific">Roseomonas populi</name>
    <dbReference type="NCBI Taxonomy" id="3121582"/>
    <lineage>
        <taxon>Bacteria</taxon>
        <taxon>Pseudomonadati</taxon>
        <taxon>Pseudomonadota</taxon>
        <taxon>Alphaproteobacteria</taxon>
        <taxon>Acetobacterales</taxon>
        <taxon>Roseomonadaceae</taxon>
        <taxon>Roseomonas</taxon>
    </lineage>
</organism>
<reference evidence="2 3" key="1">
    <citation type="submission" date="2022-06" db="EMBL/GenBank/DDBJ databases">
        <title>Roseomonas CN29.</title>
        <authorList>
            <person name="Cheng Y."/>
            <person name="He X."/>
        </authorList>
    </citation>
    <scope>NUCLEOTIDE SEQUENCE [LARGE SCALE GENOMIC DNA]</scope>
    <source>
        <strain evidence="2 3">CN29</strain>
    </source>
</reference>
<keyword evidence="2" id="KW-0969">Cilium</keyword>
<keyword evidence="3" id="KW-1185">Reference proteome</keyword>
<evidence type="ECO:0000256" key="1">
    <source>
        <dbReference type="SAM" id="MobiDB-lite"/>
    </source>
</evidence>
<accession>A0ABT1WZK9</accession>
<dbReference type="RefSeq" id="WP_257714957.1">
    <property type="nucleotide sequence ID" value="NZ_JANJOU010000002.1"/>
</dbReference>
<feature type="region of interest" description="Disordered" evidence="1">
    <location>
        <begin position="1"/>
        <end position="32"/>
    </location>
</feature>
<name>A0ABT1WZK9_9PROT</name>
<comment type="caution">
    <text evidence="2">The sequence shown here is derived from an EMBL/GenBank/DDBJ whole genome shotgun (WGS) entry which is preliminary data.</text>
</comment>
<sequence>MGVTGIGGTARAAGPSATRTPPRGGGFRLPAATGPAEAAPMAAVAPVGLLAVQAADGAAERNRRGAARARGLLKELSALQAGLLRGEADAGGLARLAELAEGESPDDPALADALAGIALRARIELARRGIMVAGT</sequence>
<dbReference type="Proteomes" id="UP001524642">
    <property type="component" value="Unassembled WGS sequence"/>
</dbReference>
<dbReference type="Pfam" id="PF10768">
    <property type="entry name" value="FliX"/>
    <property type="match status" value="1"/>
</dbReference>
<protein>
    <submittedName>
        <fullName evidence="2">Flagellar assembly protein FliX</fullName>
    </submittedName>
</protein>
<keyword evidence="2" id="KW-0966">Cell projection</keyword>